<reference evidence="2" key="1">
    <citation type="submission" date="2021-12" db="EMBL/GenBank/DDBJ databases">
        <title>Prjna785345.</title>
        <authorList>
            <person name="Rujirawat T."/>
            <person name="Krajaejun T."/>
        </authorList>
    </citation>
    <scope>NUCLEOTIDE SEQUENCE</scope>
    <source>
        <strain evidence="2">Pi057C3</strain>
    </source>
</reference>
<evidence type="ECO:0000313" key="3">
    <source>
        <dbReference type="Proteomes" id="UP001209570"/>
    </source>
</evidence>
<comment type="caution">
    <text evidence="2">The sequence shown here is derived from an EMBL/GenBank/DDBJ whole genome shotgun (WGS) entry which is preliminary data.</text>
</comment>
<dbReference type="Pfam" id="PF13499">
    <property type="entry name" value="EF-hand_7"/>
    <property type="match status" value="1"/>
</dbReference>
<protein>
    <recommendedName>
        <fullName evidence="1">EF-hand domain-containing protein</fullName>
    </recommendedName>
</protein>
<accession>A0AAD5M782</accession>
<dbReference type="GO" id="GO:0005509">
    <property type="term" value="F:calcium ion binding"/>
    <property type="evidence" value="ECO:0007669"/>
    <property type="project" value="InterPro"/>
</dbReference>
<dbReference type="EMBL" id="JAKCXM010000046">
    <property type="protein sequence ID" value="KAJ0405367.1"/>
    <property type="molecule type" value="Genomic_DNA"/>
</dbReference>
<dbReference type="AlphaFoldDB" id="A0AAD5M782"/>
<dbReference type="Proteomes" id="UP001209570">
    <property type="component" value="Unassembled WGS sequence"/>
</dbReference>
<organism evidence="2 3">
    <name type="scientific">Pythium insidiosum</name>
    <name type="common">Pythiosis disease agent</name>
    <dbReference type="NCBI Taxonomy" id="114742"/>
    <lineage>
        <taxon>Eukaryota</taxon>
        <taxon>Sar</taxon>
        <taxon>Stramenopiles</taxon>
        <taxon>Oomycota</taxon>
        <taxon>Peronosporomycetes</taxon>
        <taxon>Pythiales</taxon>
        <taxon>Pythiaceae</taxon>
        <taxon>Pythium</taxon>
    </lineage>
</organism>
<gene>
    <name evidence="2" type="ORF">P43SY_000246</name>
</gene>
<evidence type="ECO:0000259" key="1">
    <source>
        <dbReference type="PROSITE" id="PS50222"/>
    </source>
</evidence>
<dbReference type="Gene3D" id="1.10.238.10">
    <property type="entry name" value="EF-hand"/>
    <property type="match status" value="1"/>
</dbReference>
<dbReference type="PROSITE" id="PS50222">
    <property type="entry name" value="EF_HAND_2"/>
    <property type="match status" value="1"/>
</dbReference>
<sequence>MSAYDVDHAALGLSQERFEAFKTVFQRLDKAKTGAITTKQFESLCFELGEELDPEELRVAIASLENEKTGLIHFDAFLPWWINE</sequence>
<evidence type="ECO:0000313" key="2">
    <source>
        <dbReference type="EMBL" id="KAJ0405367.1"/>
    </source>
</evidence>
<feature type="domain" description="EF-hand" evidence="1">
    <location>
        <begin position="16"/>
        <end position="51"/>
    </location>
</feature>
<dbReference type="InterPro" id="IPR002048">
    <property type="entry name" value="EF_hand_dom"/>
</dbReference>
<keyword evidence="3" id="KW-1185">Reference proteome</keyword>
<dbReference type="InterPro" id="IPR011992">
    <property type="entry name" value="EF-hand-dom_pair"/>
</dbReference>
<name>A0AAD5M782_PYTIN</name>
<proteinExistence type="predicted"/>
<dbReference type="SUPFAM" id="SSF47473">
    <property type="entry name" value="EF-hand"/>
    <property type="match status" value="1"/>
</dbReference>